<dbReference type="Pfam" id="PF19238">
    <property type="entry name" value="Radical_SAM_2"/>
    <property type="match status" value="1"/>
</dbReference>
<dbReference type="Pfam" id="PF17820">
    <property type="entry name" value="PDZ_6"/>
    <property type="match status" value="1"/>
</dbReference>
<feature type="domain" description="PDZ" evidence="2">
    <location>
        <begin position="12"/>
        <end position="46"/>
    </location>
</feature>
<dbReference type="InterPro" id="IPR036034">
    <property type="entry name" value="PDZ_sf"/>
</dbReference>
<sequence length="444" mass="50877">MESKKNNNENVVIKIEEGSIAEELGISVGDVLVAVNDQEITDIFDYRYHVNDEYLEMTFRTPEGEEYIAEIEKDLDEDIGIVFESGLMDNAKSCRNKCIFCFIDQLPKGMRETLYFKDDDSRLSFLQGNYVTLTNMSEKDINHIIFYHLSPINVSVHTTDLELRKTMLKNKNADKVLDIMQRLKNAGIEMNLQVVLCNGINDGDILDKTISDCSKFMPNAHSMSVVPIGLTKYRDGLYPMKPFSKEEADRVITQIEKWQNKFLEEYGTRFVYCADEFYLKAERELPPADFFEDFAQYENGVGMLSLFEKEFSDAIEETVYENTENRCVSIATGVASYNLISSLSKKLEEKFPNIKVNVYCIKNDFFGEMITVSGLLTGQDIIKQLKGKELGEYLLLPESLLRNGTTTLLDDFEISDIERELDIKIKISTNSGDKFIKNILNTEE</sequence>
<dbReference type="Pfam" id="PF04459">
    <property type="entry name" value="DUF512"/>
    <property type="match status" value="1"/>
</dbReference>
<dbReference type="InterPro" id="IPR041489">
    <property type="entry name" value="PDZ_6"/>
</dbReference>
<dbReference type="Proteomes" id="UP000823611">
    <property type="component" value="Unassembled WGS sequence"/>
</dbReference>
<evidence type="ECO:0000259" key="1">
    <source>
        <dbReference type="Pfam" id="PF04459"/>
    </source>
</evidence>
<evidence type="ECO:0000313" key="4">
    <source>
        <dbReference type="EMBL" id="MBO8433748.1"/>
    </source>
</evidence>
<dbReference type="EMBL" id="JADIMX010000006">
    <property type="protein sequence ID" value="MBO8433748.1"/>
    <property type="molecule type" value="Genomic_DNA"/>
</dbReference>
<dbReference type="InterPro" id="IPR007549">
    <property type="entry name" value="DUF512"/>
</dbReference>
<comment type="caution">
    <text evidence="4">The sequence shown here is derived from an EMBL/GenBank/DDBJ whole genome shotgun (WGS) entry which is preliminary data.</text>
</comment>
<dbReference type="AlphaFoldDB" id="A0A9D9H3U8"/>
<dbReference type="Gene3D" id="2.30.42.10">
    <property type="match status" value="1"/>
</dbReference>
<evidence type="ECO:0000313" key="5">
    <source>
        <dbReference type="Proteomes" id="UP000823611"/>
    </source>
</evidence>
<feature type="domain" description="Putative radical SAM N-terminal" evidence="3">
    <location>
        <begin position="73"/>
        <end position="222"/>
    </location>
</feature>
<dbReference type="SUPFAM" id="SSF50156">
    <property type="entry name" value="PDZ domain-like"/>
    <property type="match status" value="1"/>
</dbReference>
<dbReference type="InterPro" id="IPR058240">
    <property type="entry name" value="rSAM_sf"/>
</dbReference>
<name>A0A9D9H3U8_9FIRM</name>
<proteinExistence type="predicted"/>
<dbReference type="InterPro" id="IPR013785">
    <property type="entry name" value="Aldolase_TIM"/>
</dbReference>
<evidence type="ECO:0000259" key="2">
    <source>
        <dbReference type="Pfam" id="PF17820"/>
    </source>
</evidence>
<dbReference type="SUPFAM" id="SSF102114">
    <property type="entry name" value="Radical SAM enzymes"/>
    <property type="match status" value="1"/>
</dbReference>
<evidence type="ECO:0000259" key="3">
    <source>
        <dbReference type="Pfam" id="PF19238"/>
    </source>
</evidence>
<feature type="domain" description="DUF512" evidence="1">
    <location>
        <begin position="226"/>
        <end position="428"/>
    </location>
</feature>
<accession>A0A9D9H3U8</accession>
<reference evidence="4" key="1">
    <citation type="submission" date="2020-10" db="EMBL/GenBank/DDBJ databases">
        <authorList>
            <person name="Gilroy R."/>
        </authorList>
    </citation>
    <scope>NUCLEOTIDE SEQUENCE</scope>
    <source>
        <strain evidence="4">F6-4510</strain>
    </source>
</reference>
<dbReference type="InterPro" id="IPR045375">
    <property type="entry name" value="Put_radical_SAM-like_N"/>
</dbReference>
<organism evidence="4 5">
    <name type="scientific">Candidatus Fimicola merdigallinarum</name>
    <dbReference type="NCBI Taxonomy" id="2840819"/>
    <lineage>
        <taxon>Bacteria</taxon>
        <taxon>Bacillati</taxon>
        <taxon>Bacillota</taxon>
        <taxon>Clostridia</taxon>
        <taxon>Lachnospirales</taxon>
        <taxon>Lachnospiraceae</taxon>
        <taxon>Lachnospiraceae incertae sedis</taxon>
        <taxon>Candidatus Fimicola</taxon>
    </lineage>
</organism>
<gene>
    <name evidence="4" type="ORF">IAC55_00315</name>
</gene>
<dbReference type="Gene3D" id="3.20.20.70">
    <property type="entry name" value="Aldolase class I"/>
    <property type="match status" value="1"/>
</dbReference>
<protein>
    <submittedName>
        <fullName evidence="4">DUF512 domain-containing protein</fullName>
    </submittedName>
</protein>
<reference evidence="4" key="2">
    <citation type="journal article" date="2021" name="PeerJ">
        <title>Extensive microbial diversity within the chicken gut microbiome revealed by metagenomics and culture.</title>
        <authorList>
            <person name="Gilroy R."/>
            <person name="Ravi A."/>
            <person name="Getino M."/>
            <person name="Pursley I."/>
            <person name="Horton D.L."/>
            <person name="Alikhan N.F."/>
            <person name="Baker D."/>
            <person name="Gharbi K."/>
            <person name="Hall N."/>
            <person name="Watson M."/>
            <person name="Adriaenssens E.M."/>
            <person name="Foster-Nyarko E."/>
            <person name="Jarju S."/>
            <person name="Secka A."/>
            <person name="Antonio M."/>
            <person name="Oren A."/>
            <person name="Chaudhuri R.R."/>
            <person name="La Ragione R."/>
            <person name="Hildebrand F."/>
            <person name="Pallen M.J."/>
        </authorList>
    </citation>
    <scope>NUCLEOTIDE SEQUENCE</scope>
    <source>
        <strain evidence="4">F6-4510</strain>
    </source>
</reference>